<evidence type="ECO:0000313" key="3">
    <source>
        <dbReference type="Proteomes" id="UP000701853"/>
    </source>
</evidence>
<evidence type="ECO:0000256" key="1">
    <source>
        <dbReference type="SAM" id="MobiDB-lite"/>
    </source>
</evidence>
<dbReference type="AntiFam" id="ANF00039">
    <property type="entry name" value="Antisense to SRP RNA"/>
</dbReference>
<keyword evidence="3" id="KW-1185">Reference proteome</keyword>
<dbReference type="EMBL" id="JAHUZN010000004">
    <property type="protein sequence ID" value="KAG8496086.1"/>
    <property type="molecule type" value="Genomic_DNA"/>
</dbReference>
<protein>
    <submittedName>
        <fullName evidence="2">Uncharacterized protein</fullName>
    </submittedName>
</protein>
<dbReference type="OrthoDB" id="1715569at2759"/>
<reference evidence="2 3" key="1">
    <citation type="journal article" date="2021" name="bioRxiv">
        <title>The Gossypium anomalum genome as a resource for cotton improvement and evolutionary analysis of hybrid incompatibility.</title>
        <authorList>
            <person name="Grover C.E."/>
            <person name="Yuan D."/>
            <person name="Arick M.A."/>
            <person name="Miller E.R."/>
            <person name="Hu G."/>
            <person name="Peterson D.G."/>
            <person name="Wendel J.F."/>
            <person name="Udall J.A."/>
        </authorList>
    </citation>
    <scope>NUCLEOTIDE SEQUENCE [LARGE SCALE GENOMIC DNA]</scope>
    <source>
        <strain evidence="2">JFW-Udall</strain>
        <tissue evidence="2">Leaf</tissue>
    </source>
</reference>
<accession>A0A8J6D5S7</accession>
<dbReference type="Proteomes" id="UP000701853">
    <property type="component" value="Chromosome 4"/>
</dbReference>
<feature type="region of interest" description="Disordered" evidence="1">
    <location>
        <begin position="639"/>
        <end position="664"/>
    </location>
</feature>
<organism evidence="2 3">
    <name type="scientific">Gossypium anomalum</name>
    <dbReference type="NCBI Taxonomy" id="47600"/>
    <lineage>
        <taxon>Eukaryota</taxon>
        <taxon>Viridiplantae</taxon>
        <taxon>Streptophyta</taxon>
        <taxon>Embryophyta</taxon>
        <taxon>Tracheophyta</taxon>
        <taxon>Spermatophyta</taxon>
        <taxon>Magnoliopsida</taxon>
        <taxon>eudicotyledons</taxon>
        <taxon>Gunneridae</taxon>
        <taxon>Pentapetalae</taxon>
        <taxon>rosids</taxon>
        <taxon>malvids</taxon>
        <taxon>Malvales</taxon>
        <taxon>Malvaceae</taxon>
        <taxon>Malvoideae</taxon>
        <taxon>Gossypium</taxon>
    </lineage>
</organism>
<proteinExistence type="predicted"/>
<feature type="compositionally biased region" description="Polar residues" evidence="1">
    <location>
        <begin position="649"/>
        <end position="661"/>
    </location>
</feature>
<evidence type="ECO:0000313" key="2">
    <source>
        <dbReference type="EMBL" id="KAG8496086.1"/>
    </source>
</evidence>
<gene>
    <name evidence="2" type="ORF">CXB51_009531</name>
</gene>
<dbReference type="AlphaFoldDB" id="A0A8J6D5S7"/>
<sequence>MDSYNQRWLDNYPTYDSYFSYYYPESNMKNDKYIEDSSSVKWVRMLEDNISSFQDTISSISNTLEQLLETVQRRVETSTSVKKVEHEVLELKEKVHLTIVEHDMSSELEIMRNRNAILTFIDIGLKVGVEIEFDNHETQSLHSSPLAQIQTWNRQATVKPPEIRLSKAKPTFNHLKSPTQVTSSSYQAWRPAKRASGLIQACPFQAKSWTNGHERRLSSEHPRSWQWKDNRLDPFGTTIGSNELTPTEPSFFSPFPACPFQAKSWTKGHERRLRGIKREAGFTEQRTPPALGSGRITGLIHSEPPWLNELTPTGPSFFSPFPVFILRNSDCPIYAISHFIHCTEDMLNFDNLIALTSSFILRTKVVVDDPSEASVSISTALLLSDTIITLVIAHNSIVRAEPLPMNRQNPGNQLPCESRKMPPAADQFPLSAVAPSELTFTQPWQGALHLMEIVLDESSFNSAAAELLWTSSKHEAELLQAPDGKKIMQKIKINMVQSRSAHRAILDQRGSSLVIDDWEINMDMTRGRVQRTKIRRAIGVIMAILEGKSIRMSTLMIHMVMQLRWVQGEVNAKTKNDDGPVRVSLLSHVGSEWIKLVILPLSRERGLRCPVKPASRSTLTLGTTRIRVYTQSPWLNSKLGMDKPKLNHPRSNSAKPNSHSITLKPPLRLQARVTELGYQHRGQGLYIQLVPFDFGRCVKMI</sequence>
<name>A0A8J6D5S7_9ROSI</name>
<dbReference type="AntiFam" id="ANF00038">
    <property type="entry name" value="Overlaps SRP RNA, same strand"/>
</dbReference>
<comment type="caution">
    <text evidence="2">The sequence shown here is derived from an EMBL/GenBank/DDBJ whole genome shotgun (WGS) entry which is preliminary data.</text>
</comment>